<feature type="transmembrane region" description="Helical" evidence="9">
    <location>
        <begin position="422"/>
        <end position="444"/>
    </location>
</feature>
<dbReference type="InterPro" id="IPR005828">
    <property type="entry name" value="MFS_sugar_transport-like"/>
</dbReference>
<keyword evidence="6 9" id="KW-1133">Transmembrane helix</keyword>
<dbReference type="PANTHER" id="PTHR48021">
    <property type="match status" value="1"/>
</dbReference>
<evidence type="ECO:0000256" key="5">
    <source>
        <dbReference type="ARBA" id="ARBA00022692"/>
    </source>
</evidence>
<evidence type="ECO:0000256" key="3">
    <source>
        <dbReference type="ARBA" id="ARBA00022475"/>
    </source>
</evidence>
<feature type="transmembrane region" description="Helical" evidence="9">
    <location>
        <begin position="293"/>
        <end position="314"/>
    </location>
</feature>
<protein>
    <recommendedName>
        <fullName evidence="10">Major facilitator superfamily (MFS) profile domain-containing protein</fullName>
    </recommendedName>
</protein>
<feature type="transmembrane region" description="Helical" evidence="9">
    <location>
        <begin position="21"/>
        <end position="39"/>
    </location>
</feature>
<dbReference type="AlphaFoldDB" id="A0AAV7X3E1"/>
<organism evidence="11 12">
    <name type="scientific">Megalurothrips usitatus</name>
    <name type="common">bean blossom thrips</name>
    <dbReference type="NCBI Taxonomy" id="439358"/>
    <lineage>
        <taxon>Eukaryota</taxon>
        <taxon>Metazoa</taxon>
        <taxon>Ecdysozoa</taxon>
        <taxon>Arthropoda</taxon>
        <taxon>Hexapoda</taxon>
        <taxon>Insecta</taxon>
        <taxon>Pterygota</taxon>
        <taxon>Neoptera</taxon>
        <taxon>Paraneoptera</taxon>
        <taxon>Thysanoptera</taxon>
        <taxon>Terebrantia</taxon>
        <taxon>Thripoidea</taxon>
        <taxon>Thripidae</taxon>
        <taxon>Megalurothrips</taxon>
    </lineage>
</organism>
<dbReference type="SUPFAM" id="SSF103473">
    <property type="entry name" value="MFS general substrate transporter"/>
    <property type="match status" value="1"/>
</dbReference>
<keyword evidence="5 9" id="KW-0812">Transmembrane</keyword>
<name>A0AAV7X3E1_9NEOP</name>
<dbReference type="InterPro" id="IPR020846">
    <property type="entry name" value="MFS_dom"/>
</dbReference>
<keyword evidence="2" id="KW-0813">Transport</keyword>
<dbReference type="EMBL" id="JAPTSV010000014">
    <property type="protein sequence ID" value="KAJ1520435.1"/>
    <property type="molecule type" value="Genomic_DNA"/>
</dbReference>
<gene>
    <name evidence="11" type="ORF">ONE63_003566</name>
</gene>
<feature type="domain" description="Major facilitator superfamily (MFS) profile" evidence="10">
    <location>
        <begin position="12"/>
        <end position="448"/>
    </location>
</feature>
<feature type="transmembrane region" description="Helical" evidence="9">
    <location>
        <begin position="393"/>
        <end position="416"/>
    </location>
</feature>
<feature type="transmembrane region" description="Helical" evidence="9">
    <location>
        <begin position="173"/>
        <end position="192"/>
    </location>
</feature>
<dbReference type="Pfam" id="PF00083">
    <property type="entry name" value="Sugar_tr"/>
    <property type="match status" value="1"/>
</dbReference>
<feature type="transmembrane region" description="Helical" evidence="9">
    <location>
        <begin position="321"/>
        <end position="341"/>
    </location>
</feature>
<feature type="transmembrane region" description="Helical" evidence="9">
    <location>
        <begin position="145"/>
        <end position="167"/>
    </location>
</feature>
<dbReference type="GO" id="GO:0005886">
    <property type="term" value="C:plasma membrane"/>
    <property type="evidence" value="ECO:0007669"/>
    <property type="project" value="UniProtKB-SubCell"/>
</dbReference>
<accession>A0AAV7X3E1</accession>
<feature type="transmembrane region" description="Helical" evidence="9">
    <location>
        <begin position="89"/>
        <end position="106"/>
    </location>
</feature>
<evidence type="ECO:0000256" key="1">
    <source>
        <dbReference type="ARBA" id="ARBA00004651"/>
    </source>
</evidence>
<feature type="transmembrane region" description="Helical" evidence="9">
    <location>
        <begin position="361"/>
        <end position="381"/>
    </location>
</feature>
<evidence type="ECO:0000256" key="4">
    <source>
        <dbReference type="ARBA" id="ARBA00022597"/>
    </source>
</evidence>
<proteinExistence type="predicted"/>
<evidence type="ECO:0000259" key="10">
    <source>
        <dbReference type="PROSITE" id="PS50850"/>
    </source>
</evidence>
<dbReference type="GO" id="GO:0022857">
    <property type="term" value="F:transmembrane transporter activity"/>
    <property type="evidence" value="ECO:0007669"/>
    <property type="project" value="InterPro"/>
</dbReference>
<feature type="transmembrane region" description="Helical" evidence="9">
    <location>
        <begin position="59"/>
        <end position="82"/>
    </location>
</feature>
<keyword evidence="7 9" id="KW-0472">Membrane</keyword>
<evidence type="ECO:0000313" key="11">
    <source>
        <dbReference type="EMBL" id="KAJ1520435.1"/>
    </source>
</evidence>
<feature type="transmembrane region" description="Helical" evidence="9">
    <location>
        <begin position="256"/>
        <end position="278"/>
    </location>
</feature>
<keyword evidence="12" id="KW-1185">Reference proteome</keyword>
<feature type="transmembrane region" description="Helical" evidence="9">
    <location>
        <begin position="112"/>
        <end position="133"/>
    </location>
</feature>
<comment type="caution">
    <text evidence="11">The sequence shown here is derived from an EMBL/GenBank/DDBJ whole genome shotgun (WGS) entry which is preliminary data.</text>
</comment>
<keyword evidence="4" id="KW-0762">Sugar transport</keyword>
<comment type="subcellular location">
    <subcellularLocation>
        <location evidence="1">Cell membrane</location>
        <topology evidence="1">Multi-pass membrane protein</topology>
    </subcellularLocation>
</comment>
<dbReference type="FunFam" id="1.20.1250.20:FF:000218">
    <property type="entry name" value="facilitated trehalose transporter Tret1"/>
    <property type="match status" value="1"/>
</dbReference>
<feature type="region of interest" description="Disordered" evidence="8">
    <location>
        <begin position="460"/>
        <end position="482"/>
    </location>
</feature>
<evidence type="ECO:0000256" key="2">
    <source>
        <dbReference type="ARBA" id="ARBA00022448"/>
    </source>
</evidence>
<evidence type="ECO:0000256" key="7">
    <source>
        <dbReference type="ARBA" id="ARBA00023136"/>
    </source>
</evidence>
<keyword evidence="3" id="KW-1003">Cell membrane</keyword>
<evidence type="ECO:0000313" key="12">
    <source>
        <dbReference type="Proteomes" id="UP001075354"/>
    </source>
</evidence>
<dbReference type="PANTHER" id="PTHR48021:SF46">
    <property type="entry name" value="MAJOR FACILITATOR SUPERFAMILY (MFS) PROFILE DOMAIN-CONTAINING PROTEIN"/>
    <property type="match status" value="1"/>
</dbReference>
<dbReference type="InterPro" id="IPR036259">
    <property type="entry name" value="MFS_trans_sf"/>
</dbReference>
<dbReference type="InterPro" id="IPR050549">
    <property type="entry name" value="MFS_Trehalose_Transporter"/>
</dbReference>
<reference evidence="11" key="1">
    <citation type="submission" date="2022-12" db="EMBL/GenBank/DDBJ databases">
        <title>Chromosome-level genome assembly of the bean flower thrips Megalurothrips usitatus.</title>
        <authorList>
            <person name="Ma L."/>
            <person name="Liu Q."/>
            <person name="Li H."/>
            <person name="Cai W."/>
        </authorList>
    </citation>
    <scope>NUCLEOTIDE SEQUENCE</scope>
    <source>
        <strain evidence="11">Cailab_2022a</strain>
    </source>
</reference>
<dbReference type="Proteomes" id="UP001075354">
    <property type="component" value="Chromosome 14"/>
</dbReference>
<sequence length="482" mass="50145">MPGGVGLSVWAAQLRATAGSMLVATSCGVAVGWASSAVVKLQNDKGPAPFKLTDEEASWVVSLNDIGILLGSVLSGLCFSVLGRRGTLLLCPLLLLGWAALTYSATGPRLLYAARLLSGAGMAVHFVYGNVYIAEVSVKSCRGLLSLLTSLFAMAGTLAQFCIGPYVSYWTQAWLGAVPAALALVVLLLFTVESPYYLAMRQRPHETQNALSLLRGSAATADSLKEEVREIQRTVDQQLSAGSLWAALRSPASRRAASVGVVVQATAPLFGESVVMAYAQKIFIISGSPLDDAHAAIVLYVAQATACLACTALVDRAGRRTLLSLSCLGNSIGMAALSGFLGGRGALGPGALAALQWVPLAALLLFVVSCSLGANPVPGLLLAELLPQRAKPLVAPLSMVLFSVTAFATSKSFLALGEAAGMYAPFAVFAVWNALAVLFARFCVPETKNKSLAEVHSMLSSGPQQRRGSDQQLAQCSGPATV</sequence>
<evidence type="ECO:0000256" key="6">
    <source>
        <dbReference type="ARBA" id="ARBA00022989"/>
    </source>
</evidence>
<evidence type="ECO:0000256" key="9">
    <source>
        <dbReference type="SAM" id="Phobius"/>
    </source>
</evidence>
<evidence type="ECO:0000256" key="8">
    <source>
        <dbReference type="SAM" id="MobiDB-lite"/>
    </source>
</evidence>
<dbReference type="PROSITE" id="PS50850">
    <property type="entry name" value="MFS"/>
    <property type="match status" value="1"/>
</dbReference>
<dbReference type="Gene3D" id="1.20.1250.20">
    <property type="entry name" value="MFS general substrate transporter like domains"/>
    <property type="match status" value="1"/>
</dbReference>